<keyword evidence="2" id="KW-0131">Cell cycle</keyword>
<dbReference type="GO" id="GO:0051301">
    <property type="term" value="P:cell division"/>
    <property type="evidence" value="ECO:0007669"/>
    <property type="project" value="UniProtKB-KW"/>
</dbReference>
<dbReference type="RefSeq" id="WP_091314555.1">
    <property type="nucleotide sequence ID" value="NZ_CBCSJU010000003.1"/>
</dbReference>
<dbReference type="InterPro" id="IPR005548">
    <property type="entry name" value="Cell_div_FtsQ/DivIB_C"/>
</dbReference>
<keyword evidence="3" id="KW-1185">Reference proteome</keyword>
<proteinExistence type="predicted"/>
<name>A0A1H6X5X2_9FLAO</name>
<keyword evidence="2" id="KW-0132">Cell division</keyword>
<dbReference type="Pfam" id="PF03799">
    <property type="entry name" value="FtsQ_DivIB_C"/>
    <property type="match status" value="1"/>
</dbReference>
<evidence type="ECO:0000313" key="3">
    <source>
        <dbReference type="Proteomes" id="UP000199702"/>
    </source>
</evidence>
<evidence type="ECO:0000259" key="1">
    <source>
        <dbReference type="Pfam" id="PF03799"/>
    </source>
</evidence>
<dbReference type="STRING" id="402734.SAMN05660918_2630"/>
<protein>
    <submittedName>
        <fullName evidence="2">Cell division protein FtsQ</fullName>
    </submittedName>
</protein>
<gene>
    <name evidence="2" type="ORF">SAMN05660918_2630</name>
</gene>
<dbReference type="AlphaFoldDB" id="A0A1H6X5X2"/>
<reference evidence="3" key="1">
    <citation type="submission" date="2016-10" db="EMBL/GenBank/DDBJ databases">
        <authorList>
            <person name="Varghese N."/>
            <person name="Submissions S."/>
        </authorList>
    </citation>
    <scope>NUCLEOTIDE SEQUENCE [LARGE SCALE GENOMIC DNA]</scope>
    <source>
        <strain evidence="3">DSM 17934</strain>
    </source>
</reference>
<dbReference type="OrthoDB" id="1466667at2"/>
<dbReference type="Proteomes" id="UP000199702">
    <property type="component" value="Unassembled WGS sequence"/>
</dbReference>
<feature type="domain" description="Cell division protein FtsQ/DivIB C-terminal" evidence="1">
    <location>
        <begin position="112"/>
        <end position="216"/>
    </location>
</feature>
<accession>A0A1H6X5X2</accession>
<sequence length="240" mass="27757">MKKFNWQNIRLVLMLFLVVFLYSFTQNRNENRKISKVQVEFQGDNKMFLTNEMVNNLLIQNLGGTSSIQKEKVDLKDLESVLKRQPFIENAEVFTSEDGVLITKVLQKSPVARVVNGNRNFYVDKNGSIFQLSNNFSSRVPIVQGNIEGEFKKGFIETFSAIEKDDFLKKNIIAITIQKNGSMTMLSREYDYEINFGKPVSIEKKFKNYKAFYQYASKDSLIGKYKSINLIFTQQVVCSK</sequence>
<evidence type="ECO:0000313" key="2">
    <source>
        <dbReference type="EMBL" id="SEJ20262.1"/>
    </source>
</evidence>
<organism evidence="2 3">
    <name type="scientific">Flavobacterium terrigena</name>
    <dbReference type="NCBI Taxonomy" id="402734"/>
    <lineage>
        <taxon>Bacteria</taxon>
        <taxon>Pseudomonadati</taxon>
        <taxon>Bacteroidota</taxon>
        <taxon>Flavobacteriia</taxon>
        <taxon>Flavobacteriales</taxon>
        <taxon>Flavobacteriaceae</taxon>
        <taxon>Flavobacterium</taxon>
    </lineage>
</organism>
<dbReference type="EMBL" id="FNYA01000007">
    <property type="protein sequence ID" value="SEJ20262.1"/>
    <property type="molecule type" value="Genomic_DNA"/>
</dbReference>